<feature type="transmembrane region" description="Helical" evidence="7">
    <location>
        <begin position="414"/>
        <end position="441"/>
    </location>
</feature>
<feature type="transmembrane region" description="Helical" evidence="7">
    <location>
        <begin position="143"/>
        <end position="164"/>
    </location>
</feature>
<keyword evidence="2 6" id="KW-0812">Transmembrane</keyword>
<feature type="transmembrane region" description="Helical" evidence="7">
    <location>
        <begin position="82"/>
        <end position="105"/>
    </location>
</feature>
<evidence type="ECO:0000259" key="8">
    <source>
        <dbReference type="Pfam" id="PF00361"/>
    </source>
</evidence>
<evidence type="ECO:0000256" key="5">
    <source>
        <dbReference type="ARBA" id="ARBA00025624"/>
    </source>
</evidence>
<dbReference type="InterPro" id="IPR010217">
    <property type="entry name" value="NU5C2"/>
</dbReference>
<evidence type="ECO:0000259" key="9">
    <source>
        <dbReference type="Pfam" id="PF00662"/>
    </source>
</evidence>
<keyword evidence="11" id="KW-1185">Reference proteome</keyword>
<feature type="transmembrane region" description="Helical" evidence="7">
    <location>
        <begin position="6"/>
        <end position="27"/>
    </location>
</feature>
<dbReference type="PANTHER" id="PTHR42829:SF2">
    <property type="entry name" value="NADH-UBIQUINONE OXIDOREDUCTASE CHAIN 5"/>
    <property type="match status" value="1"/>
</dbReference>
<feature type="transmembrane region" description="Helical" evidence="7">
    <location>
        <begin position="453"/>
        <end position="475"/>
    </location>
</feature>
<feature type="transmembrane region" description="Helical" evidence="7">
    <location>
        <begin position="39"/>
        <end position="62"/>
    </location>
</feature>
<sequence>MTDFWLSSAWLVPLYPLAGALLGLPWSPGIIRRTGPRPAGYVNLLTTLAAFVHSVLGLLAAWGQPAQRLELSWLQVADLTIALPFELSALSLGAAVVITGVNLLVQIYAIGYLEMDWGWARFYALLALFEAGMTAIVLGDSVFFGYMMLEILTLGTYLIVGYWFNQPLVVTGARDAFLTKRVGDLVLLMAVIALYPLAGTWSFSELADWAEQATLSSTTAALLGLGLIAGPMSKCAQFPLHLWLDEAMEGPLPTSILRNATVVPVGAWVLIKLVPVLSLSPLVCQVTIAVGAITAVGSGLIACAQIDIKRVLSYLVSAFMGLVFIAVGAQQAGAAFFLLLTYSLAMATLMAAAGSIILTCITQDVTQLGGLWSRRPITGLSFLIGTLGLIAMPPLGGFWSMRSLVNGLWQAGDWGLIVVVLGVNWLMAFGLMRAFALIFTGPVQVMSARAPEPIWLMVIPMMVLTGLTLHIPFILKSLALLPVWQAAVSSAGLLLFWSAFMGAVIGYLLYSNRQRFQPKLLPQWLVDLFAYDFYTPTLYRNTVVLAVAALARLGDWLDRYVVDGLVNFVGIASLAGGETLKYGNSGRSQFYLLTIAVCVVLVTLFMGWLYLPVPLGDL</sequence>
<feature type="transmembrane region" description="Helical" evidence="7">
    <location>
        <begin position="335"/>
        <end position="361"/>
    </location>
</feature>
<dbReference type="PRINTS" id="PR01434">
    <property type="entry name" value="NADHDHGNASE5"/>
</dbReference>
<feature type="transmembrane region" description="Helical" evidence="7">
    <location>
        <begin position="487"/>
        <end position="510"/>
    </location>
</feature>
<dbReference type="GO" id="GO:0016020">
    <property type="term" value="C:membrane"/>
    <property type="evidence" value="ECO:0007669"/>
    <property type="project" value="UniProtKB-SubCell"/>
</dbReference>
<dbReference type="AlphaFoldDB" id="A0A8J7AA28"/>
<dbReference type="GO" id="GO:0003954">
    <property type="term" value="F:NADH dehydrogenase activity"/>
    <property type="evidence" value="ECO:0007669"/>
    <property type="project" value="TreeGrafter"/>
</dbReference>
<dbReference type="Proteomes" id="UP000636505">
    <property type="component" value="Unassembled WGS sequence"/>
</dbReference>
<feature type="transmembrane region" description="Helical" evidence="7">
    <location>
        <begin position="382"/>
        <end position="402"/>
    </location>
</feature>
<protein>
    <submittedName>
        <fullName evidence="10">NAD(P)H-quinone oxidoreductase subunit F</fullName>
    </submittedName>
</protein>
<gene>
    <name evidence="10" type="ORF">IQ241_23605</name>
</gene>
<feature type="transmembrane region" description="Helical" evidence="7">
    <location>
        <begin position="185"/>
        <end position="203"/>
    </location>
</feature>
<feature type="transmembrane region" description="Helical" evidence="7">
    <location>
        <begin position="311"/>
        <end position="329"/>
    </location>
</feature>
<accession>A0A8J7AA28</accession>
<evidence type="ECO:0000256" key="6">
    <source>
        <dbReference type="RuleBase" id="RU000320"/>
    </source>
</evidence>
<name>A0A8J7AA28_9CYAN</name>
<keyword evidence="4 7" id="KW-0472">Membrane</keyword>
<feature type="transmembrane region" description="Helical" evidence="7">
    <location>
        <begin position="286"/>
        <end position="304"/>
    </location>
</feature>
<comment type="function">
    <text evidence="5">NDH-1 shuttles electrons from NAD(P)H, via FMN and iron-sulfur (Fe-S) centers, to quinones in the respiratory chain. The immediate electron acceptor for the enzyme in this species is believed to be plastoquinone. Couples the redox reaction to proton translocation (for every two electrons transferred, four hydrogen ions are translocated across the cytoplasmic membrane), and thus conserves the redox energy in a proton gradient.</text>
</comment>
<dbReference type="GO" id="GO:0015990">
    <property type="term" value="P:electron transport coupled proton transport"/>
    <property type="evidence" value="ECO:0007669"/>
    <property type="project" value="TreeGrafter"/>
</dbReference>
<evidence type="ECO:0000256" key="7">
    <source>
        <dbReference type="SAM" id="Phobius"/>
    </source>
</evidence>
<dbReference type="GO" id="GO:0008137">
    <property type="term" value="F:NADH dehydrogenase (ubiquinone) activity"/>
    <property type="evidence" value="ECO:0007669"/>
    <property type="project" value="InterPro"/>
</dbReference>
<dbReference type="Pfam" id="PF00662">
    <property type="entry name" value="Proton_antipo_N"/>
    <property type="match status" value="1"/>
</dbReference>
<dbReference type="PANTHER" id="PTHR42829">
    <property type="entry name" value="NADH-UBIQUINONE OXIDOREDUCTASE CHAIN 5"/>
    <property type="match status" value="1"/>
</dbReference>
<proteinExistence type="predicted"/>
<feature type="transmembrane region" description="Helical" evidence="7">
    <location>
        <begin position="117"/>
        <end position="137"/>
    </location>
</feature>
<comment type="caution">
    <text evidence="10">The sequence shown here is derived from an EMBL/GenBank/DDBJ whole genome shotgun (WGS) entry which is preliminary data.</text>
</comment>
<feature type="transmembrane region" description="Helical" evidence="7">
    <location>
        <begin position="256"/>
        <end position="274"/>
    </location>
</feature>
<dbReference type="Gene3D" id="1.20.5.2700">
    <property type="match status" value="1"/>
</dbReference>
<dbReference type="GO" id="GO:0012505">
    <property type="term" value="C:endomembrane system"/>
    <property type="evidence" value="ECO:0007669"/>
    <property type="project" value="UniProtKB-SubCell"/>
</dbReference>
<organism evidence="10 11">
    <name type="scientific">Vasconcelosia minhoensis LEGE 07310</name>
    <dbReference type="NCBI Taxonomy" id="915328"/>
    <lineage>
        <taxon>Bacteria</taxon>
        <taxon>Bacillati</taxon>
        <taxon>Cyanobacteriota</taxon>
        <taxon>Cyanophyceae</taxon>
        <taxon>Nodosilineales</taxon>
        <taxon>Cymatolegaceae</taxon>
        <taxon>Vasconcelosia</taxon>
        <taxon>Vasconcelosia minhoensis</taxon>
    </lineage>
</organism>
<dbReference type="InterPro" id="IPR001750">
    <property type="entry name" value="ND/Mrp_TM"/>
</dbReference>
<feature type="transmembrane region" description="Helical" evidence="7">
    <location>
        <begin position="590"/>
        <end position="611"/>
    </location>
</feature>
<evidence type="ECO:0000256" key="4">
    <source>
        <dbReference type="ARBA" id="ARBA00023136"/>
    </source>
</evidence>
<evidence type="ECO:0000256" key="1">
    <source>
        <dbReference type="ARBA" id="ARBA00004127"/>
    </source>
</evidence>
<dbReference type="NCBIfam" id="NF005633">
    <property type="entry name" value="PRK07390.1"/>
    <property type="match status" value="1"/>
</dbReference>
<dbReference type="Pfam" id="PF00361">
    <property type="entry name" value="Proton_antipo_M"/>
    <property type="match status" value="1"/>
</dbReference>
<dbReference type="GO" id="GO:0042773">
    <property type="term" value="P:ATP synthesis coupled electron transport"/>
    <property type="evidence" value="ECO:0007669"/>
    <property type="project" value="InterPro"/>
</dbReference>
<evidence type="ECO:0000256" key="2">
    <source>
        <dbReference type="ARBA" id="ARBA00022692"/>
    </source>
</evidence>
<dbReference type="NCBIfam" id="TIGR01960">
    <property type="entry name" value="ndhF3_CO2"/>
    <property type="match status" value="1"/>
</dbReference>
<feature type="domain" description="NADH-Ubiquinone oxidoreductase (complex I) chain 5 N-terminal" evidence="9">
    <location>
        <begin position="73"/>
        <end position="123"/>
    </location>
</feature>
<reference evidence="10" key="1">
    <citation type="submission" date="2020-10" db="EMBL/GenBank/DDBJ databases">
        <authorList>
            <person name="Castelo-Branco R."/>
            <person name="Eusebio N."/>
            <person name="Adriana R."/>
            <person name="Vieira A."/>
            <person name="Brugerolle De Fraissinette N."/>
            <person name="Rezende De Castro R."/>
            <person name="Schneider M.P."/>
            <person name="Vasconcelos V."/>
            <person name="Leao P.N."/>
        </authorList>
    </citation>
    <scope>NUCLEOTIDE SEQUENCE</scope>
    <source>
        <strain evidence="10">LEGE 07310</strain>
    </source>
</reference>
<dbReference type="InterPro" id="IPR001516">
    <property type="entry name" value="Proton_antipo_N"/>
</dbReference>
<feature type="domain" description="NADH:quinone oxidoreductase/Mrp antiporter transmembrane" evidence="8">
    <location>
        <begin position="142"/>
        <end position="420"/>
    </location>
</feature>
<dbReference type="PRINTS" id="PR01435">
    <property type="entry name" value="NPOXDRDTASE5"/>
</dbReference>
<evidence type="ECO:0000256" key="3">
    <source>
        <dbReference type="ARBA" id="ARBA00022989"/>
    </source>
</evidence>
<comment type="subcellular location">
    <subcellularLocation>
        <location evidence="1">Endomembrane system</location>
        <topology evidence="1">Multi-pass membrane protein</topology>
    </subcellularLocation>
    <subcellularLocation>
        <location evidence="6">Membrane</location>
        <topology evidence="6">Multi-pass membrane protein</topology>
    </subcellularLocation>
</comment>
<dbReference type="EMBL" id="JADEXG010000094">
    <property type="protein sequence ID" value="MBE9080237.1"/>
    <property type="molecule type" value="Genomic_DNA"/>
</dbReference>
<evidence type="ECO:0000313" key="10">
    <source>
        <dbReference type="EMBL" id="MBE9080237.1"/>
    </source>
</evidence>
<keyword evidence="3 7" id="KW-1133">Transmembrane helix</keyword>
<feature type="transmembrane region" description="Helical" evidence="7">
    <location>
        <begin position="223"/>
        <end position="244"/>
    </location>
</feature>
<evidence type="ECO:0000313" key="11">
    <source>
        <dbReference type="Proteomes" id="UP000636505"/>
    </source>
</evidence>
<dbReference type="InterPro" id="IPR003945">
    <property type="entry name" value="NU5C-like"/>
</dbReference>